<evidence type="ECO:0000256" key="6">
    <source>
        <dbReference type="ARBA" id="ARBA00022960"/>
    </source>
</evidence>
<dbReference type="PANTHER" id="PTHR43783">
    <property type="entry name" value="UDP-N-ACETYLGLUCOSAMINE 1-CARBOXYVINYLTRANSFERASE"/>
    <property type="match status" value="1"/>
</dbReference>
<dbReference type="InterPro" id="IPR013792">
    <property type="entry name" value="RNA3'P_cycl/enolpyr_Trfase_a/b"/>
</dbReference>
<evidence type="ECO:0000256" key="2">
    <source>
        <dbReference type="ARBA" id="ARBA00004752"/>
    </source>
</evidence>
<accession>A0A160U056</accession>
<comment type="similarity">
    <text evidence="10">Belongs to the EPSP synthase family. MurA subfamily.</text>
</comment>
<dbReference type="CDD" id="cd01555">
    <property type="entry name" value="UdpNAET"/>
    <property type="match status" value="1"/>
</dbReference>
<evidence type="ECO:0000256" key="3">
    <source>
        <dbReference type="ARBA" id="ARBA00022490"/>
    </source>
</evidence>
<dbReference type="InterPro" id="IPR001986">
    <property type="entry name" value="Enolpyruvate_Tfrase_dom"/>
</dbReference>
<evidence type="ECO:0000259" key="16">
    <source>
        <dbReference type="Pfam" id="PF00275"/>
    </source>
</evidence>
<evidence type="ECO:0000256" key="9">
    <source>
        <dbReference type="ARBA" id="ARBA00023316"/>
    </source>
</evidence>
<keyword evidence="5 17" id="KW-0808">Transferase</keyword>
<evidence type="ECO:0000313" key="17">
    <source>
        <dbReference type="EMBL" id="CUS55639.1"/>
    </source>
</evidence>
<dbReference type="GO" id="GO:0008360">
    <property type="term" value="P:regulation of cell shape"/>
    <property type="evidence" value="ECO:0007669"/>
    <property type="project" value="UniProtKB-KW"/>
</dbReference>
<name>A0A160U056_9ZZZZ</name>
<dbReference type="GO" id="GO:0071555">
    <property type="term" value="P:cell wall organization"/>
    <property type="evidence" value="ECO:0007669"/>
    <property type="project" value="UniProtKB-KW"/>
</dbReference>
<dbReference type="GO" id="GO:0051301">
    <property type="term" value="P:cell division"/>
    <property type="evidence" value="ECO:0007669"/>
    <property type="project" value="UniProtKB-KW"/>
</dbReference>
<dbReference type="InterPro" id="IPR050068">
    <property type="entry name" value="MurA_subfamily"/>
</dbReference>
<proteinExistence type="inferred from homology"/>
<evidence type="ECO:0000256" key="14">
    <source>
        <dbReference type="ARBA" id="ARBA00042842"/>
    </source>
</evidence>
<dbReference type="EC" id="2.5.1.7" evidence="11"/>
<dbReference type="Gene3D" id="3.65.10.10">
    <property type="entry name" value="Enolpyruvate transferase domain"/>
    <property type="match status" value="2"/>
</dbReference>
<keyword evidence="8" id="KW-0131">Cell cycle</keyword>
<dbReference type="InterPro" id="IPR005750">
    <property type="entry name" value="UDP_GlcNAc_COvinyl_MurA"/>
</dbReference>
<keyword evidence="3" id="KW-0963">Cytoplasm</keyword>
<evidence type="ECO:0000256" key="7">
    <source>
        <dbReference type="ARBA" id="ARBA00022984"/>
    </source>
</evidence>
<sequence>MDKLHIKGGAHLNGRIPVSGAKNSALKLMVACLLTDEPITLTNMPNLADTRFLAQLLETLGVEVYWPKGDSTCHLNGAELKSTIAPYDQVRKMRASFNVLGPLIARSGHATVSLPGGCAIGARPVDLHLQALEAMGADLRVEQGYVKAAAIHGLKGAHINFAMPSVGATEHAMLTATLAQGETVLENAAREPEIEDLAVCLNSMGAKITGAGTSKICIEGVEKLSGTTHSVMPDRIEAGTYAMAAAAAGGDVTLEGAPVAALGAMIGKLREAGVTVEADEAAATLRIVRNGSRLKSVSVSTQPHPGFPTDLQAQFMALMSLADGTSIIRETIFENRFMHAPELSRLGADITVRGQEAVVKGVPQLTAAPVMATDLRASVSLVIAGLAAEGETVVNRIYHLDRGFERLEAKLNACGASIERRSEDEDELLKGH</sequence>
<evidence type="ECO:0000256" key="10">
    <source>
        <dbReference type="ARBA" id="ARBA00038367"/>
    </source>
</evidence>
<evidence type="ECO:0000256" key="5">
    <source>
        <dbReference type="ARBA" id="ARBA00022679"/>
    </source>
</evidence>
<comment type="catalytic activity">
    <reaction evidence="15">
        <text>phosphoenolpyruvate + UDP-N-acetyl-alpha-D-glucosamine = UDP-N-acetyl-3-O-(1-carboxyvinyl)-alpha-D-glucosamine + phosphate</text>
        <dbReference type="Rhea" id="RHEA:18681"/>
        <dbReference type="ChEBI" id="CHEBI:43474"/>
        <dbReference type="ChEBI" id="CHEBI:57705"/>
        <dbReference type="ChEBI" id="CHEBI:58702"/>
        <dbReference type="ChEBI" id="CHEBI:68483"/>
        <dbReference type="EC" id="2.5.1.7"/>
    </reaction>
</comment>
<dbReference type="GO" id="GO:0008760">
    <property type="term" value="F:UDP-N-acetylglucosamine 1-carboxyvinyltransferase activity"/>
    <property type="evidence" value="ECO:0007669"/>
    <property type="project" value="UniProtKB-EC"/>
</dbReference>
<evidence type="ECO:0000256" key="13">
    <source>
        <dbReference type="ARBA" id="ARBA00042443"/>
    </source>
</evidence>
<keyword evidence="7" id="KW-0573">Peptidoglycan synthesis</keyword>
<keyword evidence="9" id="KW-0961">Cell wall biogenesis/degradation</keyword>
<comment type="pathway">
    <text evidence="2">Cell wall biogenesis; peptidoglycan biosynthesis.</text>
</comment>
<organism evidence="17">
    <name type="scientific">hydrothermal vent metagenome</name>
    <dbReference type="NCBI Taxonomy" id="652676"/>
    <lineage>
        <taxon>unclassified sequences</taxon>
        <taxon>metagenomes</taxon>
        <taxon>ecological metagenomes</taxon>
    </lineage>
</organism>
<protein>
    <recommendedName>
        <fullName evidence="12">UDP-N-acetylglucosamine 1-carboxyvinyltransferase</fullName>
        <ecNumber evidence="11">2.5.1.7</ecNumber>
    </recommendedName>
    <alternativeName>
        <fullName evidence="13">Enoylpyruvate transferase</fullName>
    </alternativeName>
    <alternativeName>
        <fullName evidence="14">UDP-N-acetylglucosamine enolpyruvyl transferase</fullName>
    </alternativeName>
</protein>
<dbReference type="SUPFAM" id="SSF55205">
    <property type="entry name" value="EPT/RTPC-like"/>
    <property type="match status" value="1"/>
</dbReference>
<dbReference type="HAMAP" id="MF_00111">
    <property type="entry name" value="MurA"/>
    <property type="match status" value="1"/>
</dbReference>
<dbReference type="NCBIfam" id="TIGR01072">
    <property type="entry name" value="murA"/>
    <property type="match status" value="1"/>
</dbReference>
<evidence type="ECO:0000256" key="8">
    <source>
        <dbReference type="ARBA" id="ARBA00023306"/>
    </source>
</evidence>
<keyword evidence="4" id="KW-0132">Cell division</keyword>
<evidence type="ECO:0000256" key="4">
    <source>
        <dbReference type="ARBA" id="ARBA00022618"/>
    </source>
</evidence>
<dbReference type="GO" id="GO:0019277">
    <property type="term" value="P:UDP-N-acetylgalactosamine biosynthetic process"/>
    <property type="evidence" value="ECO:0007669"/>
    <property type="project" value="InterPro"/>
</dbReference>
<dbReference type="GO" id="GO:0005737">
    <property type="term" value="C:cytoplasm"/>
    <property type="evidence" value="ECO:0007669"/>
    <property type="project" value="UniProtKB-SubCell"/>
</dbReference>
<dbReference type="Pfam" id="PF00275">
    <property type="entry name" value="EPSP_synthase"/>
    <property type="match status" value="1"/>
</dbReference>
<dbReference type="PANTHER" id="PTHR43783:SF1">
    <property type="entry name" value="UDP-N-ACETYLGLUCOSAMINE 1-CARBOXYVINYLTRANSFERASE"/>
    <property type="match status" value="1"/>
</dbReference>
<evidence type="ECO:0000256" key="15">
    <source>
        <dbReference type="ARBA" id="ARBA00047527"/>
    </source>
</evidence>
<evidence type="ECO:0000256" key="11">
    <source>
        <dbReference type="ARBA" id="ARBA00039108"/>
    </source>
</evidence>
<feature type="domain" description="Enolpyruvate transferase" evidence="16">
    <location>
        <begin position="7"/>
        <end position="411"/>
    </location>
</feature>
<dbReference type="GO" id="GO:0009252">
    <property type="term" value="P:peptidoglycan biosynthetic process"/>
    <property type="evidence" value="ECO:0007669"/>
    <property type="project" value="UniProtKB-KW"/>
</dbReference>
<keyword evidence="6" id="KW-0133">Cell shape</keyword>
<gene>
    <name evidence="17" type="ORF">MGWOODY_Hyp961</name>
</gene>
<evidence type="ECO:0000256" key="12">
    <source>
        <dbReference type="ARBA" id="ARBA00039754"/>
    </source>
</evidence>
<evidence type="ECO:0000256" key="1">
    <source>
        <dbReference type="ARBA" id="ARBA00004496"/>
    </source>
</evidence>
<dbReference type="InterPro" id="IPR036968">
    <property type="entry name" value="Enolpyruvate_Tfrase_sf"/>
</dbReference>
<dbReference type="EMBL" id="CZQD01000004">
    <property type="protein sequence ID" value="CUS55639.1"/>
    <property type="molecule type" value="Genomic_DNA"/>
</dbReference>
<comment type="subcellular location">
    <subcellularLocation>
        <location evidence="1">Cytoplasm</location>
    </subcellularLocation>
</comment>
<dbReference type="FunFam" id="3.65.10.10:FF:000001">
    <property type="entry name" value="UDP-N-acetylglucosamine 1-carboxyvinyltransferase"/>
    <property type="match status" value="1"/>
</dbReference>
<dbReference type="AlphaFoldDB" id="A0A160U056"/>
<reference evidence="17" key="1">
    <citation type="submission" date="2015-10" db="EMBL/GenBank/DDBJ databases">
        <authorList>
            <person name="Gilbert D.G."/>
        </authorList>
    </citation>
    <scope>NUCLEOTIDE SEQUENCE</scope>
</reference>
<dbReference type="NCBIfam" id="NF006873">
    <property type="entry name" value="PRK09369.1"/>
    <property type="match status" value="1"/>
</dbReference>